<dbReference type="Proteomes" id="UP000294614">
    <property type="component" value="Unassembled WGS sequence"/>
</dbReference>
<proteinExistence type="predicted"/>
<keyword evidence="3" id="KW-1185">Reference proteome</keyword>
<accession>A0A4R1KEU0</accession>
<reference evidence="2 3" key="1">
    <citation type="submission" date="2019-03" db="EMBL/GenBank/DDBJ databases">
        <title>Genomic Encyclopedia of Type Strains, Phase IV (KMG-IV): sequencing the most valuable type-strain genomes for metagenomic binning, comparative biology and taxonomic classification.</title>
        <authorList>
            <person name="Goeker M."/>
        </authorList>
    </citation>
    <scope>NUCLEOTIDE SEQUENCE [LARGE SCALE GENOMIC DNA]</scope>
    <source>
        <strain evidence="2 3">DSM 24984</strain>
    </source>
</reference>
<evidence type="ECO:0000313" key="3">
    <source>
        <dbReference type="Proteomes" id="UP000294614"/>
    </source>
</evidence>
<dbReference type="AlphaFoldDB" id="A0A4R1KEU0"/>
<evidence type="ECO:0000313" key="2">
    <source>
        <dbReference type="EMBL" id="TCK62667.1"/>
    </source>
</evidence>
<comment type="caution">
    <text evidence="2">The sequence shown here is derived from an EMBL/GenBank/DDBJ whole genome shotgun (WGS) entry which is preliminary data.</text>
</comment>
<name>A0A4R1KEU0_9BACT</name>
<gene>
    <name evidence="2" type="ORF">C8D98_1201</name>
</gene>
<keyword evidence="1" id="KW-1133">Transmembrane helix</keyword>
<evidence type="ECO:0000256" key="1">
    <source>
        <dbReference type="SAM" id="Phobius"/>
    </source>
</evidence>
<sequence>MKQFFVVFGGVFVAVAFFSLVLFMRRKKSSCRCGQGHCQTGTKCDSDTDK</sequence>
<protein>
    <submittedName>
        <fullName evidence="2">Uncharacterized protein</fullName>
    </submittedName>
</protein>
<organism evidence="2 3">
    <name type="scientific">Seleniivibrio woodruffii</name>
    <dbReference type="NCBI Taxonomy" id="1078050"/>
    <lineage>
        <taxon>Bacteria</taxon>
        <taxon>Pseudomonadati</taxon>
        <taxon>Deferribacterota</taxon>
        <taxon>Deferribacteres</taxon>
        <taxon>Deferribacterales</taxon>
        <taxon>Geovibrionaceae</taxon>
        <taxon>Seleniivibrio</taxon>
    </lineage>
</organism>
<dbReference type="EMBL" id="SMGG01000003">
    <property type="protein sequence ID" value="TCK62667.1"/>
    <property type="molecule type" value="Genomic_DNA"/>
</dbReference>
<keyword evidence="1" id="KW-0812">Transmembrane</keyword>
<dbReference type="RefSeq" id="WP_165871205.1">
    <property type="nucleotide sequence ID" value="NZ_JBLJBI010000161.1"/>
</dbReference>
<feature type="transmembrane region" description="Helical" evidence="1">
    <location>
        <begin position="6"/>
        <end position="24"/>
    </location>
</feature>
<keyword evidence="1" id="KW-0472">Membrane</keyword>